<keyword evidence="4" id="KW-0297">G-protein coupled receptor</keyword>
<keyword evidence="5 8" id="KW-0472">Membrane</keyword>
<protein>
    <submittedName>
        <fullName evidence="10">OPN4 protein</fullName>
    </submittedName>
</protein>
<accession>A0A7K5M181</accession>
<dbReference type="InterPro" id="IPR050125">
    <property type="entry name" value="GPCR_opsins"/>
</dbReference>
<proteinExistence type="predicted"/>
<evidence type="ECO:0000259" key="9">
    <source>
        <dbReference type="PROSITE" id="PS50262"/>
    </source>
</evidence>
<dbReference type="GO" id="GO:0016020">
    <property type="term" value="C:membrane"/>
    <property type="evidence" value="ECO:0007669"/>
    <property type="project" value="UniProtKB-SubCell"/>
</dbReference>
<dbReference type="Gene3D" id="1.20.1070.10">
    <property type="entry name" value="Rhodopsin 7-helix transmembrane proteins"/>
    <property type="match status" value="1"/>
</dbReference>
<feature type="domain" description="G-protein coupled receptors family 1 profile" evidence="9">
    <location>
        <begin position="39"/>
        <end position="94"/>
    </location>
</feature>
<dbReference type="GO" id="GO:0004930">
    <property type="term" value="F:G protein-coupled receptor activity"/>
    <property type="evidence" value="ECO:0007669"/>
    <property type="project" value="UniProtKB-KW"/>
</dbReference>
<evidence type="ECO:0000256" key="3">
    <source>
        <dbReference type="ARBA" id="ARBA00022989"/>
    </source>
</evidence>
<dbReference type="PANTHER" id="PTHR24240">
    <property type="entry name" value="OPSIN"/>
    <property type="match status" value="1"/>
</dbReference>
<dbReference type="SUPFAM" id="SSF81321">
    <property type="entry name" value="Family A G protein-coupled receptor-like"/>
    <property type="match status" value="1"/>
</dbReference>
<name>A0A7K5M181_CARCD</name>
<dbReference type="Proteomes" id="UP000583740">
    <property type="component" value="Unassembled WGS sequence"/>
</dbReference>
<dbReference type="InterPro" id="IPR000276">
    <property type="entry name" value="GPCR_Rhodpsn"/>
</dbReference>
<evidence type="ECO:0000256" key="7">
    <source>
        <dbReference type="ARBA" id="ARBA00023224"/>
    </source>
</evidence>
<comment type="caution">
    <text evidence="10">The sequence shown here is derived from an EMBL/GenBank/DDBJ whole genome shotgun (WGS) entry which is preliminary data.</text>
</comment>
<feature type="non-terminal residue" evidence="10">
    <location>
        <position position="1"/>
    </location>
</feature>
<evidence type="ECO:0000256" key="6">
    <source>
        <dbReference type="ARBA" id="ARBA00023170"/>
    </source>
</evidence>
<evidence type="ECO:0000256" key="4">
    <source>
        <dbReference type="ARBA" id="ARBA00023040"/>
    </source>
</evidence>
<keyword evidence="2 8" id="KW-0812">Transmembrane</keyword>
<dbReference type="PRINTS" id="PR00237">
    <property type="entry name" value="GPCRRHODOPSN"/>
</dbReference>
<evidence type="ECO:0000256" key="8">
    <source>
        <dbReference type="SAM" id="Phobius"/>
    </source>
</evidence>
<keyword evidence="3 8" id="KW-1133">Transmembrane helix</keyword>
<comment type="subcellular location">
    <subcellularLocation>
        <location evidence="1">Membrane</location>
        <topology evidence="1">Multi-pass membrane protein</topology>
    </subcellularLocation>
</comment>
<dbReference type="InterPro" id="IPR017452">
    <property type="entry name" value="GPCR_Rhodpsn_7TM"/>
</dbReference>
<feature type="transmembrane region" description="Helical" evidence="8">
    <location>
        <begin position="20"/>
        <end position="48"/>
    </location>
</feature>
<dbReference type="AlphaFoldDB" id="A0A7K5M181"/>
<evidence type="ECO:0000313" key="10">
    <source>
        <dbReference type="EMBL" id="NWT24468.1"/>
    </source>
</evidence>
<evidence type="ECO:0000256" key="1">
    <source>
        <dbReference type="ARBA" id="ARBA00004141"/>
    </source>
</evidence>
<keyword evidence="6" id="KW-0675">Receptor</keyword>
<organism evidence="10 11">
    <name type="scientific">Cardinalis cardinalis</name>
    <name type="common">Northern cardinal</name>
    <dbReference type="NCBI Taxonomy" id="98964"/>
    <lineage>
        <taxon>Eukaryota</taxon>
        <taxon>Metazoa</taxon>
        <taxon>Chordata</taxon>
        <taxon>Craniata</taxon>
        <taxon>Vertebrata</taxon>
        <taxon>Euteleostomi</taxon>
        <taxon>Archelosauria</taxon>
        <taxon>Archosauria</taxon>
        <taxon>Dinosauria</taxon>
        <taxon>Saurischia</taxon>
        <taxon>Theropoda</taxon>
        <taxon>Coelurosauria</taxon>
        <taxon>Aves</taxon>
        <taxon>Neognathae</taxon>
        <taxon>Neoaves</taxon>
        <taxon>Telluraves</taxon>
        <taxon>Australaves</taxon>
        <taxon>Passeriformes</taxon>
        <taxon>Cardinalidae</taxon>
        <taxon>Cardinalis</taxon>
    </lineage>
</organism>
<sequence>QGLTMSTQPHTVTKAEIPGHVLYTVGTCVLIIGSIGIIGNLLVLYAFYSNKKLRTPQNYFIMNLAVSDFLMSASQAPMCFVNSLHREWILGDIG</sequence>
<dbReference type="Pfam" id="PF00001">
    <property type="entry name" value="7tm_1"/>
    <property type="match status" value="1"/>
</dbReference>
<keyword evidence="11" id="KW-1185">Reference proteome</keyword>
<evidence type="ECO:0000256" key="2">
    <source>
        <dbReference type="ARBA" id="ARBA00022692"/>
    </source>
</evidence>
<feature type="non-terminal residue" evidence="10">
    <location>
        <position position="94"/>
    </location>
</feature>
<gene>
    <name evidence="10" type="primary">Opn4_0</name>
    <name evidence="10" type="ORF">CARCAR_R12034</name>
</gene>
<evidence type="ECO:0000313" key="11">
    <source>
        <dbReference type="Proteomes" id="UP000583740"/>
    </source>
</evidence>
<evidence type="ECO:0000256" key="5">
    <source>
        <dbReference type="ARBA" id="ARBA00023136"/>
    </source>
</evidence>
<dbReference type="EMBL" id="VYXE01004898">
    <property type="protein sequence ID" value="NWT24468.1"/>
    <property type="molecule type" value="Genomic_DNA"/>
</dbReference>
<dbReference type="PROSITE" id="PS50262">
    <property type="entry name" value="G_PROTEIN_RECEP_F1_2"/>
    <property type="match status" value="1"/>
</dbReference>
<reference evidence="10 11" key="1">
    <citation type="submission" date="2019-09" db="EMBL/GenBank/DDBJ databases">
        <title>Bird 10,000 Genomes (B10K) Project - Family phase.</title>
        <authorList>
            <person name="Zhang G."/>
        </authorList>
    </citation>
    <scope>NUCLEOTIDE SEQUENCE [LARGE SCALE GENOMIC DNA]</scope>
    <source>
        <strain evidence="10">B10K-DU-001-69</strain>
        <tissue evidence="10">Muscle</tissue>
    </source>
</reference>
<keyword evidence="7" id="KW-0807">Transducer</keyword>